<reference evidence="2 3" key="1">
    <citation type="submission" date="2016-01" db="EMBL/GenBank/DDBJ databases">
        <authorList>
            <person name="Oliw E.H."/>
        </authorList>
    </citation>
    <scope>NUCLEOTIDE SEQUENCE [LARGE SCALE GENOMIC DNA]</scope>
    <source>
        <strain evidence="2 3">CMW7756A</strain>
    </source>
</reference>
<dbReference type="Pfam" id="PF01910">
    <property type="entry name" value="Thiamine_BP"/>
    <property type="match status" value="1"/>
</dbReference>
<dbReference type="InterPro" id="IPR002767">
    <property type="entry name" value="Thiamine_BP"/>
</dbReference>
<organism evidence="2">
    <name type="scientific">Peptoniphilus harei</name>
    <dbReference type="NCBI Taxonomy" id="54005"/>
    <lineage>
        <taxon>Bacteria</taxon>
        <taxon>Bacillati</taxon>
        <taxon>Bacillota</taxon>
        <taxon>Tissierellia</taxon>
        <taxon>Tissierellales</taxon>
        <taxon>Peptoniphilaceae</taxon>
        <taxon>Peptoniphilus</taxon>
    </lineage>
</organism>
<evidence type="ECO:0000259" key="1">
    <source>
        <dbReference type="Pfam" id="PF01910"/>
    </source>
</evidence>
<evidence type="ECO:0000313" key="2">
    <source>
        <dbReference type="EMBL" id="KXA31787.1"/>
    </source>
</evidence>
<dbReference type="PATRIC" id="fig|54005.3.peg.37"/>
<accession>A0A133PSH3</accession>
<name>A0A133PSH3_9FIRM</name>
<feature type="domain" description="Thiamine-binding protein" evidence="1">
    <location>
        <begin position="5"/>
        <end position="97"/>
    </location>
</feature>
<sequence>MKISVAIQILPTTKEGTTESVVQVVDRVIEYIQSEKVDYVVTPFETVIELDDFDKAFEILKNCVKLAGEISEQVACYSKTFYSEKGILTIEEKTGKYQG</sequence>
<proteinExistence type="predicted"/>
<dbReference type="SUPFAM" id="SSF89957">
    <property type="entry name" value="MTH1187/YkoF-like"/>
    <property type="match status" value="1"/>
</dbReference>
<evidence type="ECO:0000313" key="3">
    <source>
        <dbReference type="Proteomes" id="UP000070174"/>
    </source>
</evidence>
<dbReference type="Proteomes" id="UP000070174">
    <property type="component" value="Unassembled WGS sequence"/>
</dbReference>
<comment type="caution">
    <text evidence="2">The sequence shown here is derived from an EMBL/GenBank/DDBJ whole genome shotgun (WGS) entry which is preliminary data.</text>
</comment>
<dbReference type="Gene3D" id="3.30.70.930">
    <property type="match status" value="1"/>
</dbReference>
<protein>
    <recommendedName>
        <fullName evidence="1">Thiamine-binding protein domain-containing protein</fullName>
    </recommendedName>
</protein>
<dbReference type="InterPro" id="IPR029756">
    <property type="entry name" value="MTH1187/YkoF-like"/>
</dbReference>
<dbReference type="EMBL" id="LRQE01000002">
    <property type="protein sequence ID" value="KXA31787.1"/>
    <property type="molecule type" value="Genomic_DNA"/>
</dbReference>
<dbReference type="AlphaFoldDB" id="A0A133PSH3"/>
<dbReference type="RefSeq" id="WP_005956232.1">
    <property type="nucleotide sequence ID" value="NZ_CABJAL010000002.1"/>
</dbReference>
<gene>
    <name evidence="2" type="ORF">HMPREF3229_00037</name>
</gene>